<keyword evidence="1" id="KW-0547">Nucleotide-binding</keyword>
<dbReference type="EMBL" id="MU393513">
    <property type="protein sequence ID" value="KAI4863021.1"/>
    <property type="molecule type" value="Genomic_DNA"/>
</dbReference>
<protein>
    <submittedName>
        <fullName evidence="1">ATP-binding cassette transporter</fullName>
    </submittedName>
</protein>
<keyword evidence="1" id="KW-0067">ATP-binding</keyword>
<reference evidence="1 2" key="1">
    <citation type="journal article" date="2022" name="New Phytol.">
        <title>Ecological generalism drives hyperdiversity of secondary metabolite gene clusters in xylarialean endophytes.</title>
        <authorList>
            <person name="Franco M.E.E."/>
            <person name="Wisecaver J.H."/>
            <person name="Arnold A.E."/>
            <person name="Ju Y.M."/>
            <person name="Slot J.C."/>
            <person name="Ahrendt S."/>
            <person name="Moore L.P."/>
            <person name="Eastman K.E."/>
            <person name="Scott K."/>
            <person name="Konkel Z."/>
            <person name="Mondo S.J."/>
            <person name="Kuo A."/>
            <person name="Hayes R.D."/>
            <person name="Haridas S."/>
            <person name="Andreopoulos B."/>
            <person name="Riley R."/>
            <person name="LaButti K."/>
            <person name="Pangilinan J."/>
            <person name="Lipzen A."/>
            <person name="Amirebrahimi M."/>
            <person name="Yan J."/>
            <person name="Adam C."/>
            <person name="Keymanesh K."/>
            <person name="Ng V."/>
            <person name="Louie K."/>
            <person name="Northen T."/>
            <person name="Drula E."/>
            <person name="Henrissat B."/>
            <person name="Hsieh H.M."/>
            <person name="Youens-Clark K."/>
            <person name="Lutzoni F."/>
            <person name="Miadlikowska J."/>
            <person name="Eastwood D.C."/>
            <person name="Hamelin R.C."/>
            <person name="Grigoriev I.V."/>
            <person name="U'Ren J.M."/>
        </authorList>
    </citation>
    <scope>NUCLEOTIDE SEQUENCE [LARGE SCALE GENOMIC DNA]</scope>
    <source>
        <strain evidence="1 2">CBS 119005</strain>
    </source>
</reference>
<proteinExistence type="predicted"/>
<evidence type="ECO:0000313" key="2">
    <source>
        <dbReference type="Proteomes" id="UP001497700"/>
    </source>
</evidence>
<sequence length="1444" mass="158475">MSSCSFEADRLFGPAVPQCRRPFDFTLFFEDVFFILIPSCIFVVAAAVRLVALTQRQRQPRVGLGILYVFKLFAVAALVLLELATLILICVTKNEKTAVSVPAAVLTVVATVALAILSFFEHARSRRPSLLIGFYLVIISLLRAVVARTYWFIESGRPAASLTIAEIIVQLAIVALESCSKRPWFIDEGQWISAEETASFLSRSLFTWLGNLFITGYRRQLTALDLHLIDHALSASQLEGKFGQLQVDTNLGRFGLLGMVLRCLGFYAFSPVFPRLCLTGFTFAQPFLASSVIAWIGDQSASDNAGYGLIGASFLVYAGIAFSTGYYWHLSYKCVTKIRGGLLDAIFQKTLRLKQEKGVESKILTLMISDVHRIVTTLAYVHELWTAPLETAIGTWLLWRQVGPSSLTILGIALICTFTSTYIGKHIGVQQKSWLAATERRIMATKNMLSSLKAIKMMGASQRTGLAIEKLRVFEYAASKISRRLLTGSVISSYFTLTLAPVVVFGAYIGATEAANQDLDASRLFSSLILISLVATPLIRLLQIIPSFGAARGCASRLVGFLKRAETRDTRELQRDITLGPNGQAGDKSTFQHKISELDITEDHEVYGQEPIISIRTADLGWEDQPLLKGVNLEVLRGQHVVITGAVGCGKSLLLHAILGEVAPKAGSVYVGAAGIGYCSQVPWLENISARENALRYAPGDESWHKRVISACALQELLDSQMPDGTVGSNGARISGGERQRLALARAIVSRPSILLLDDVFSAIDRSTRKAIMEGLFGQTGILRDQATTVIQITHDPNTARFADRVLTIDERGQLGPFRFLDDDDEKHTNPESTPVPTDTVEKSRANPSEEEKSPQNADRKRTDPRTQMDREVYRTYFRAIGPWHIVTFFTCGIAFAFCLKFPDVWASWWSADAVAESPARSTAYWIGLYALLNTLPLLVVGLWVGHLMLYIVPTSGVGLHKTLLNSVLNATFAFIGGVDSGSLINRFNQDLMLVDMKLPLDLLNTAAELFTCIIMVVLVAVAAVYVLAVLPAVAVTLFGIQHFYLRTSKQLRQLELQSKSGLHTSFSELYTGLVSIRAHGWQTTMQHEFWEKVDGSQEPQYLLWMVQCWLRLTLNLVVAGLSVLVVGVAIAMRHSTNAGAIGVAFLNMVNLGETMTTLISSWTSLETSLGAIARINAFEKDTSLESDVTTPANISPEWPSFGQIKFDHVWASYHSDQEKPIWSLQDVSLQINAGEKIAVCGRSGSGKSTLLLSLLALIDTPRGTISLDGVDISHVRKSHLRSRFSVISQDTFVSSDIVREALDPESELPDGTIMDVLGECAILNKITAAGGLSAKLSDINMSVGESQLFGLARTILHSGSRQGGGVVLLDEATSSIDVATELKIMDLIARRLDQKTIISILHRLEASLEYDRILVMEKGQVAHFGTPAEVIRDSELFSSFRKS</sequence>
<evidence type="ECO:0000313" key="1">
    <source>
        <dbReference type="EMBL" id="KAI4863021.1"/>
    </source>
</evidence>
<name>A0ACB9YVD5_9PEZI</name>
<gene>
    <name evidence="1" type="ORF">F4820DRAFT_428427</name>
</gene>
<comment type="caution">
    <text evidence="1">The sequence shown here is derived from an EMBL/GenBank/DDBJ whole genome shotgun (WGS) entry which is preliminary data.</text>
</comment>
<accession>A0ACB9YVD5</accession>
<keyword evidence="2" id="KW-1185">Reference proteome</keyword>
<dbReference type="Proteomes" id="UP001497700">
    <property type="component" value="Unassembled WGS sequence"/>
</dbReference>
<organism evidence="1 2">
    <name type="scientific">Hypoxylon rubiginosum</name>
    <dbReference type="NCBI Taxonomy" id="110542"/>
    <lineage>
        <taxon>Eukaryota</taxon>
        <taxon>Fungi</taxon>
        <taxon>Dikarya</taxon>
        <taxon>Ascomycota</taxon>
        <taxon>Pezizomycotina</taxon>
        <taxon>Sordariomycetes</taxon>
        <taxon>Xylariomycetidae</taxon>
        <taxon>Xylariales</taxon>
        <taxon>Hypoxylaceae</taxon>
        <taxon>Hypoxylon</taxon>
    </lineage>
</organism>